<dbReference type="SMART" id="SM00342">
    <property type="entry name" value="HTH_ARAC"/>
    <property type="match status" value="1"/>
</dbReference>
<protein>
    <submittedName>
        <fullName evidence="5">HTH-type transcriptional regulator VirS</fullName>
    </submittedName>
</protein>
<name>A0A1X7AHW8_9GAMM</name>
<dbReference type="AlphaFoldDB" id="A0A1X7AHW8"/>
<dbReference type="PANTHER" id="PTHR47894">
    <property type="entry name" value="HTH-TYPE TRANSCRIPTIONAL REGULATOR GADX"/>
    <property type="match status" value="1"/>
</dbReference>
<feature type="domain" description="HTH araC/xylS-type" evidence="4">
    <location>
        <begin position="234"/>
        <end position="332"/>
    </location>
</feature>
<sequence length="343" mass="38982">MSELRDAGILVKMAHQGFINAGIDASAIYERCGITRRHIEDPQIRTPHDAQTIFWQACEEVTNDPCIGLHLGQHIPVFRGQVIEYLFLSSPNFEEGLNRALNYQRLLSDAVDARVERDGDRCIFTINATSHSIKPLRHLIDCMLLGVMRFFSHLTQDNFQPLSVSVSHSGAENSEEYSKVFGCPVIFNSRENAIEFSANILHFPSQHAEPELMKAHEQVALEQIARLEKQDIIVDVNRVIGELLDSGEVSLESVSERLDMTARSLRSRLSDAGTSFNNLLANYRCNLAKQLLARTDESIDEIVYLTGFSEPSTFYRAFKRWTDMTPIEYRKSKKHCYKKLSTV</sequence>
<dbReference type="Pfam" id="PF12833">
    <property type="entry name" value="HTH_18"/>
    <property type="match status" value="1"/>
</dbReference>
<dbReference type="InterPro" id="IPR009057">
    <property type="entry name" value="Homeodomain-like_sf"/>
</dbReference>
<dbReference type="SUPFAM" id="SSF46689">
    <property type="entry name" value="Homeodomain-like"/>
    <property type="match status" value="1"/>
</dbReference>
<reference evidence="5 6" key="1">
    <citation type="submission" date="2017-03" db="EMBL/GenBank/DDBJ databases">
        <authorList>
            <person name="Afonso C.L."/>
            <person name="Miller P.J."/>
            <person name="Scott M.A."/>
            <person name="Spackman E."/>
            <person name="Goraichik I."/>
            <person name="Dimitrov K.M."/>
            <person name="Suarez D.L."/>
            <person name="Swayne D.E."/>
        </authorList>
    </citation>
    <scope>NUCLEOTIDE SEQUENCE [LARGE SCALE GENOMIC DNA]</scope>
    <source>
        <strain evidence="5">SB41UT1</strain>
    </source>
</reference>
<keyword evidence="3" id="KW-0804">Transcription</keyword>
<evidence type="ECO:0000313" key="6">
    <source>
        <dbReference type="Proteomes" id="UP000196573"/>
    </source>
</evidence>
<proteinExistence type="predicted"/>
<keyword evidence="6" id="KW-1185">Reference proteome</keyword>
<dbReference type="InterPro" id="IPR018060">
    <property type="entry name" value="HTH_AraC"/>
</dbReference>
<dbReference type="GO" id="GO:0003700">
    <property type="term" value="F:DNA-binding transcription factor activity"/>
    <property type="evidence" value="ECO:0007669"/>
    <property type="project" value="InterPro"/>
</dbReference>
<dbReference type="OrthoDB" id="5722175at2"/>
<evidence type="ECO:0000259" key="4">
    <source>
        <dbReference type="PROSITE" id="PS01124"/>
    </source>
</evidence>
<accession>A0A1X7AHW8</accession>
<dbReference type="PANTHER" id="PTHR47894:SF1">
    <property type="entry name" value="HTH-TYPE TRANSCRIPTIONAL REGULATOR VQSM"/>
    <property type="match status" value="1"/>
</dbReference>
<dbReference type="Gene3D" id="1.10.10.60">
    <property type="entry name" value="Homeodomain-like"/>
    <property type="match status" value="1"/>
</dbReference>
<dbReference type="Pfam" id="PF12625">
    <property type="entry name" value="Arabinose_bd"/>
    <property type="match status" value="1"/>
</dbReference>
<keyword evidence="2" id="KW-0238">DNA-binding</keyword>
<dbReference type="PROSITE" id="PS01124">
    <property type="entry name" value="HTH_ARAC_FAMILY_2"/>
    <property type="match status" value="1"/>
</dbReference>
<evidence type="ECO:0000313" key="5">
    <source>
        <dbReference type="EMBL" id="SMA42330.1"/>
    </source>
</evidence>
<evidence type="ECO:0000256" key="1">
    <source>
        <dbReference type="ARBA" id="ARBA00023015"/>
    </source>
</evidence>
<evidence type="ECO:0000256" key="3">
    <source>
        <dbReference type="ARBA" id="ARBA00023163"/>
    </source>
</evidence>
<dbReference type="Proteomes" id="UP000196573">
    <property type="component" value="Unassembled WGS sequence"/>
</dbReference>
<evidence type="ECO:0000256" key="2">
    <source>
        <dbReference type="ARBA" id="ARBA00023125"/>
    </source>
</evidence>
<organism evidence="5 6">
    <name type="scientific">Parendozoicomonas haliclonae</name>
    <dbReference type="NCBI Taxonomy" id="1960125"/>
    <lineage>
        <taxon>Bacteria</taxon>
        <taxon>Pseudomonadati</taxon>
        <taxon>Pseudomonadota</taxon>
        <taxon>Gammaproteobacteria</taxon>
        <taxon>Oceanospirillales</taxon>
        <taxon>Endozoicomonadaceae</taxon>
        <taxon>Parendozoicomonas</taxon>
    </lineage>
</organism>
<dbReference type="RefSeq" id="WP_087108319.1">
    <property type="nucleotide sequence ID" value="NZ_CBCSCN010000009.1"/>
</dbReference>
<dbReference type="EMBL" id="FWPT01000003">
    <property type="protein sequence ID" value="SMA42330.1"/>
    <property type="molecule type" value="Genomic_DNA"/>
</dbReference>
<keyword evidence="1" id="KW-0805">Transcription regulation</keyword>
<dbReference type="GO" id="GO:0000976">
    <property type="term" value="F:transcription cis-regulatory region binding"/>
    <property type="evidence" value="ECO:0007669"/>
    <property type="project" value="TreeGrafter"/>
</dbReference>
<dbReference type="InterPro" id="IPR032687">
    <property type="entry name" value="AraC-type_N"/>
</dbReference>
<dbReference type="GO" id="GO:0005829">
    <property type="term" value="C:cytosol"/>
    <property type="evidence" value="ECO:0007669"/>
    <property type="project" value="TreeGrafter"/>
</dbReference>
<gene>
    <name evidence="5" type="primary">virS_4</name>
    <name evidence="5" type="ORF">EHSB41UT_01418</name>
</gene>